<evidence type="ECO:0000256" key="1">
    <source>
        <dbReference type="ARBA" id="ARBA00024322"/>
    </source>
</evidence>
<dbReference type="InterPro" id="IPR037233">
    <property type="entry name" value="CcmK-like_sf"/>
</dbReference>
<feature type="domain" description="BMC" evidence="4">
    <location>
        <begin position="5"/>
        <end position="87"/>
    </location>
</feature>
<protein>
    <submittedName>
        <fullName evidence="5">Propanediol utilization protein</fullName>
    </submittedName>
</protein>
<dbReference type="PANTHER" id="PTHR33941">
    <property type="entry name" value="PROPANEDIOL UTILIZATION PROTEIN PDUA"/>
    <property type="match status" value="1"/>
</dbReference>
<dbReference type="Pfam" id="PF00936">
    <property type="entry name" value="BMC"/>
    <property type="match status" value="2"/>
</dbReference>
<organism evidence="5 6">
    <name type="scientific">Candidatus Sediminicultor quintus</name>
    <dbReference type="NCBI Taxonomy" id="1797291"/>
    <lineage>
        <taxon>Bacteria</taxon>
        <taxon>Pseudomonadati</taxon>
        <taxon>Atribacterota</taxon>
        <taxon>Candidatus Phoenicimicrobiia</taxon>
        <taxon>Candidatus Pheonicimicrobiales</taxon>
        <taxon>Candidatus Phoenicimicrobiaceae</taxon>
        <taxon>Candidatus Sediminicultor</taxon>
    </lineage>
</organism>
<evidence type="ECO:0000313" key="6">
    <source>
        <dbReference type="Proteomes" id="UP000177701"/>
    </source>
</evidence>
<dbReference type="AlphaFoldDB" id="A0A1F5AC87"/>
<evidence type="ECO:0000313" key="5">
    <source>
        <dbReference type="EMBL" id="OGD15514.1"/>
    </source>
</evidence>
<dbReference type="SMART" id="SM00877">
    <property type="entry name" value="BMC"/>
    <property type="match status" value="2"/>
</dbReference>
<accession>A0A1F5AC87</accession>
<dbReference type="PROSITE" id="PS51930">
    <property type="entry name" value="BMC_2"/>
    <property type="match status" value="2"/>
</dbReference>
<evidence type="ECO:0000259" key="4">
    <source>
        <dbReference type="PROSITE" id="PS51930"/>
    </source>
</evidence>
<dbReference type="PANTHER" id="PTHR33941:SF11">
    <property type="entry name" value="BACTERIAL MICROCOMPARTMENT SHELL PROTEIN PDUJ"/>
    <property type="match status" value="1"/>
</dbReference>
<feature type="domain" description="BMC" evidence="4">
    <location>
        <begin position="97"/>
        <end position="183"/>
    </location>
</feature>
<comment type="subcellular location">
    <subcellularLocation>
        <location evidence="1">Bacterial microcompartment</location>
    </subcellularLocation>
</comment>
<dbReference type="CDD" id="cd07054">
    <property type="entry name" value="BMC_PduT_repeat2"/>
    <property type="match status" value="1"/>
</dbReference>
<dbReference type="InterPro" id="IPR011238">
    <property type="entry name" value="Micro_shell_prot_PduT"/>
</dbReference>
<dbReference type="CDD" id="cd07053">
    <property type="entry name" value="BMC_PduT_repeat1"/>
    <property type="match status" value="1"/>
</dbReference>
<gene>
    <name evidence="5" type="ORF">A2V47_01895</name>
</gene>
<dbReference type="InterPro" id="IPR044872">
    <property type="entry name" value="CcmK/CsoS1_BMC"/>
</dbReference>
<dbReference type="SUPFAM" id="SSF143414">
    <property type="entry name" value="CcmK-like"/>
    <property type="match status" value="2"/>
</dbReference>
<evidence type="ECO:0000256" key="2">
    <source>
        <dbReference type="ARBA" id="ARBA00024446"/>
    </source>
</evidence>
<dbReference type="GO" id="GO:0031469">
    <property type="term" value="C:bacterial microcompartment"/>
    <property type="evidence" value="ECO:0007669"/>
    <property type="project" value="UniProtKB-SubCell"/>
</dbReference>
<name>A0A1F5AC87_9BACT</name>
<comment type="caution">
    <text evidence="5">The sequence shown here is derived from an EMBL/GenBank/DDBJ whole genome shotgun (WGS) entry which is preliminary data.</text>
</comment>
<sequence>MDIIVLGVLEFNSIAVGIKALDGIVKTASVKVIDARTICPGKFLILFTGDVAAVDASLTAGKEIGEGYIVDELFITNLHSQIIPAIIGTVECKIWDAVAVVESFSVVASIEAADIAAKTANVLINEIRLAAGMGGKSYIKMIGNIDEVEAAVKAAVKIIGDKGLLCKEVIIPNPHPEIKPYFIY</sequence>
<dbReference type="InterPro" id="IPR050575">
    <property type="entry name" value="BMC_shell"/>
</dbReference>
<dbReference type="EMBL" id="MEYH01000054">
    <property type="protein sequence ID" value="OGD15514.1"/>
    <property type="molecule type" value="Genomic_DNA"/>
</dbReference>
<evidence type="ECO:0000256" key="3">
    <source>
        <dbReference type="PROSITE-ProRule" id="PRU01278"/>
    </source>
</evidence>
<dbReference type="Proteomes" id="UP000177701">
    <property type="component" value="Unassembled WGS sequence"/>
</dbReference>
<keyword evidence="2" id="KW-1283">Bacterial microcompartment</keyword>
<dbReference type="InterPro" id="IPR000249">
    <property type="entry name" value="BMC_dom"/>
</dbReference>
<reference evidence="5 6" key="1">
    <citation type="journal article" date="2016" name="Nat. Commun.">
        <title>Thousands of microbial genomes shed light on interconnected biogeochemical processes in an aquifer system.</title>
        <authorList>
            <person name="Anantharaman K."/>
            <person name="Brown C.T."/>
            <person name="Hug L.A."/>
            <person name="Sharon I."/>
            <person name="Castelle C.J."/>
            <person name="Probst A.J."/>
            <person name="Thomas B.C."/>
            <person name="Singh A."/>
            <person name="Wilkins M.J."/>
            <person name="Karaoz U."/>
            <person name="Brodie E.L."/>
            <person name="Williams K.H."/>
            <person name="Hubbard S.S."/>
            <person name="Banfield J.F."/>
        </authorList>
    </citation>
    <scope>NUCLEOTIDE SEQUENCE [LARGE SCALE GENOMIC DNA]</scope>
</reference>
<dbReference type="Gene3D" id="3.30.70.1710">
    <property type="match status" value="2"/>
</dbReference>
<dbReference type="STRING" id="1797291.A2V47_01895"/>
<proteinExistence type="inferred from homology"/>
<comment type="similarity">
    <text evidence="3">Belongs to the bacterial microcompartments protein family.</text>
</comment>
<dbReference type="PIRSF" id="PIRSF034834">
    <property type="entry name" value="PduT"/>
    <property type="match status" value="1"/>
</dbReference>